<reference evidence="2" key="1">
    <citation type="journal article" date="2020" name="Stud. Mycol.">
        <title>101 Dothideomycetes genomes: a test case for predicting lifestyles and emergence of pathogens.</title>
        <authorList>
            <person name="Haridas S."/>
            <person name="Albert R."/>
            <person name="Binder M."/>
            <person name="Bloem J."/>
            <person name="Labutti K."/>
            <person name="Salamov A."/>
            <person name="Andreopoulos B."/>
            <person name="Baker S."/>
            <person name="Barry K."/>
            <person name="Bills G."/>
            <person name="Bluhm B."/>
            <person name="Cannon C."/>
            <person name="Castanera R."/>
            <person name="Culley D."/>
            <person name="Daum C."/>
            <person name="Ezra D."/>
            <person name="Gonzalez J."/>
            <person name="Henrissat B."/>
            <person name="Kuo A."/>
            <person name="Liang C."/>
            <person name="Lipzen A."/>
            <person name="Lutzoni F."/>
            <person name="Magnuson J."/>
            <person name="Mondo S."/>
            <person name="Nolan M."/>
            <person name="Ohm R."/>
            <person name="Pangilinan J."/>
            <person name="Park H.-J."/>
            <person name="Ramirez L."/>
            <person name="Alfaro M."/>
            <person name="Sun H."/>
            <person name="Tritt A."/>
            <person name="Yoshinaga Y."/>
            <person name="Zwiers L.-H."/>
            <person name="Turgeon B."/>
            <person name="Goodwin S."/>
            <person name="Spatafora J."/>
            <person name="Crous P."/>
            <person name="Grigoriev I."/>
        </authorList>
    </citation>
    <scope>NUCLEOTIDE SEQUENCE</scope>
    <source>
        <strain evidence="2">CBS 262.69</strain>
    </source>
</reference>
<evidence type="ECO:0000313" key="3">
    <source>
        <dbReference type="Proteomes" id="UP000799640"/>
    </source>
</evidence>
<keyword evidence="3" id="KW-1185">Reference proteome</keyword>
<dbReference type="AlphaFoldDB" id="A0A6G1I2L3"/>
<feature type="compositionally biased region" description="Polar residues" evidence="1">
    <location>
        <begin position="1"/>
        <end position="11"/>
    </location>
</feature>
<feature type="region of interest" description="Disordered" evidence="1">
    <location>
        <begin position="1"/>
        <end position="34"/>
    </location>
</feature>
<evidence type="ECO:0000256" key="1">
    <source>
        <dbReference type="SAM" id="MobiDB-lite"/>
    </source>
</evidence>
<organism evidence="2 3">
    <name type="scientific">Trichodelitschia bisporula</name>
    <dbReference type="NCBI Taxonomy" id="703511"/>
    <lineage>
        <taxon>Eukaryota</taxon>
        <taxon>Fungi</taxon>
        <taxon>Dikarya</taxon>
        <taxon>Ascomycota</taxon>
        <taxon>Pezizomycotina</taxon>
        <taxon>Dothideomycetes</taxon>
        <taxon>Dothideomycetes incertae sedis</taxon>
        <taxon>Phaeotrichales</taxon>
        <taxon>Phaeotrichaceae</taxon>
        <taxon>Trichodelitschia</taxon>
    </lineage>
</organism>
<gene>
    <name evidence="2" type="ORF">EJ06DRAFT_528648</name>
</gene>
<evidence type="ECO:0000313" key="2">
    <source>
        <dbReference type="EMBL" id="KAF2402538.1"/>
    </source>
</evidence>
<dbReference type="Proteomes" id="UP000799640">
    <property type="component" value="Unassembled WGS sequence"/>
</dbReference>
<feature type="compositionally biased region" description="Basic and acidic residues" evidence="1">
    <location>
        <begin position="18"/>
        <end position="34"/>
    </location>
</feature>
<accession>A0A6G1I2L3</accession>
<protein>
    <submittedName>
        <fullName evidence="2">Uncharacterized protein</fullName>
    </submittedName>
</protein>
<name>A0A6G1I2L3_9PEZI</name>
<sequence>MHGTPHSSIQPFQKPPRVGKETVEKALKPQEQEERRKLWTWKACPKSRRLATLGPPKTLFVPGVANGSLGPATPPPVCPAPLSSYPFRPPICCAALLQDERAPLDTAGRAQSFLREFAGSHGRRDDRMGMFKL</sequence>
<proteinExistence type="predicted"/>
<dbReference type="EMBL" id="ML996691">
    <property type="protein sequence ID" value="KAF2402538.1"/>
    <property type="molecule type" value="Genomic_DNA"/>
</dbReference>